<protein>
    <recommendedName>
        <fullName evidence="1">MADF domain-containing protein</fullName>
    </recommendedName>
</protein>
<dbReference type="RefSeq" id="XP_017032053.1">
    <property type="nucleotide sequence ID" value="XM_017176564.3"/>
</dbReference>
<dbReference type="InterPro" id="IPR006578">
    <property type="entry name" value="MADF-dom"/>
</dbReference>
<dbReference type="Proteomes" id="UP001652661">
    <property type="component" value="Chromosome 2L"/>
</dbReference>
<sequence length="217" mass="25090">MNYGKPSTTSLTFVTDSEVSETSSSDSGVLFNPSRRLMRSAKVKRKLIALYADHRCLWNECHKDFFNFGHKANIWGAIAAEMKADSPPDFWKHQMHRLRYKVDLERVKEQKAKSMGEDFESKLFYKDQLNFLNHIFSREKVQLAPTSDVSLEKLPSRPKVTIKEKPKCKAKFCEKMASLDVLRNHHCSNLILSHESFKKMQKITSGVEKAKPKTKHV</sequence>
<dbReference type="OMA" id="ECLWMEN"/>
<reference evidence="3" key="2">
    <citation type="submission" date="2025-08" db="UniProtKB">
        <authorList>
            <consortium name="RefSeq"/>
        </authorList>
    </citation>
    <scope>IDENTIFICATION</scope>
    <source>
        <strain evidence="3">14028-0561.14</strain>
        <tissue evidence="3">Whole fly</tissue>
    </source>
</reference>
<keyword evidence="2" id="KW-1185">Reference proteome</keyword>
<dbReference type="PANTHER" id="PTHR21505">
    <property type="entry name" value="MADF DOMAIN-CONTAINING PROTEIN-RELATED"/>
    <property type="match status" value="1"/>
</dbReference>
<dbReference type="PROSITE" id="PS51029">
    <property type="entry name" value="MADF"/>
    <property type="match status" value="1"/>
</dbReference>
<organism evidence="2 3">
    <name type="scientific">Drosophila kikkawai</name>
    <name type="common">Fruit fly</name>
    <dbReference type="NCBI Taxonomy" id="30033"/>
    <lineage>
        <taxon>Eukaryota</taxon>
        <taxon>Metazoa</taxon>
        <taxon>Ecdysozoa</taxon>
        <taxon>Arthropoda</taxon>
        <taxon>Hexapoda</taxon>
        <taxon>Insecta</taxon>
        <taxon>Pterygota</taxon>
        <taxon>Neoptera</taxon>
        <taxon>Endopterygota</taxon>
        <taxon>Diptera</taxon>
        <taxon>Brachycera</taxon>
        <taxon>Muscomorpha</taxon>
        <taxon>Ephydroidea</taxon>
        <taxon>Drosophilidae</taxon>
        <taxon>Drosophila</taxon>
        <taxon>Sophophora</taxon>
    </lineage>
</organism>
<dbReference type="SMART" id="SM00595">
    <property type="entry name" value="MADF"/>
    <property type="match status" value="1"/>
</dbReference>
<evidence type="ECO:0000259" key="1">
    <source>
        <dbReference type="PROSITE" id="PS51029"/>
    </source>
</evidence>
<accession>A0A6P4JBQ3</accession>
<dbReference type="OrthoDB" id="6577442at2759"/>
<proteinExistence type="predicted"/>
<dbReference type="PANTHER" id="PTHR21505:SF8">
    <property type="entry name" value="DPT-YFP REPRESSOR BY OVEREXPRESSION, ISOFORM D-RELATED"/>
    <property type="match status" value="1"/>
</dbReference>
<evidence type="ECO:0000313" key="3">
    <source>
        <dbReference type="RefSeq" id="XP_017032053.1"/>
    </source>
</evidence>
<feature type="domain" description="MADF" evidence="1">
    <location>
        <begin position="46"/>
        <end position="137"/>
    </location>
</feature>
<dbReference type="Pfam" id="PF10545">
    <property type="entry name" value="MADF_DNA_bdg"/>
    <property type="match status" value="1"/>
</dbReference>
<reference evidence="2" key="1">
    <citation type="submission" date="2025-05" db="UniProtKB">
        <authorList>
            <consortium name="RefSeq"/>
        </authorList>
    </citation>
    <scope>NUCLEOTIDE SEQUENCE [LARGE SCALE GENOMIC DNA]</scope>
    <source>
        <strain evidence="2">14028-0561.14</strain>
    </source>
</reference>
<dbReference type="GeneID" id="108081405"/>
<dbReference type="AlphaFoldDB" id="A0A6P4JBQ3"/>
<gene>
    <name evidence="3" type="primary">LOC108081405</name>
</gene>
<name>A0A6P4JBQ3_DROKI</name>
<evidence type="ECO:0000313" key="2">
    <source>
        <dbReference type="Proteomes" id="UP001652661"/>
    </source>
</evidence>